<dbReference type="GO" id="GO:1990745">
    <property type="term" value="C:EARP complex"/>
    <property type="evidence" value="ECO:0007669"/>
    <property type="project" value="InterPro"/>
</dbReference>
<dbReference type="EMBL" id="JAJAGQ010000010">
    <property type="protein sequence ID" value="KAJ8551939.1"/>
    <property type="molecule type" value="Genomic_DNA"/>
</dbReference>
<dbReference type="PANTHER" id="PTHR13258">
    <property type="entry name" value="SYNDETIN"/>
    <property type="match status" value="1"/>
</dbReference>
<evidence type="ECO:0000256" key="2">
    <source>
        <dbReference type="ARBA" id="ARBA00022927"/>
    </source>
</evidence>
<dbReference type="GO" id="GO:0015031">
    <property type="term" value="P:protein transport"/>
    <property type="evidence" value="ECO:0007669"/>
    <property type="project" value="UniProtKB-KW"/>
</dbReference>
<evidence type="ECO:0000313" key="8">
    <source>
        <dbReference type="Proteomes" id="UP001152561"/>
    </source>
</evidence>
<feature type="domain" description="Vacuolar protein sorting-associated protein 54 N-terminal" evidence="6">
    <location>
        <begin position="128"/>
        <end position="418"/>
    </location>
</feature>
<feature type="compositionally biased region" description="Polar residues" evidence="4">
    <location>
        <begin position="689"/>
        <end position="703"/>
    </location>
</feature>
<dbReference type="InterPro" id="IPR019515">
    <property type="entry name" value="VPS54_N"/>
</dbReference>
<dbReference type="GO" id="GO:0000149">
    <property type="term" value="F:SNARE binding"/>
    <property type="evidence" value="ECO:0007669"/>
    <property type="project" value="TreeGrafter"/>
</dbReference>
<dbReference type="Proteomes" id="UP001152561">
    <property type="component" value="Unassembled WGS sequence"/>
</dbReference>
<gene>
    <name evidence="7" type="ORF">K7X08_028382</name>
</gene>
<reference evidence="8" key="1">
    <citation type="journal article" date="2023" name="Proc. Natl. Acad. Sci. U.S.A.">
        <title>Genomic and structural basis for evolution of tropane alkaloid biosynthesis.</title>
        <authorList>
            <person name="Wanga Y.-J."/>
            <person name="Taina T."/>
            <person name="Yua J.-Y."/>
            <person name="Lia J."/>
            <person name="Xua B."/>
            <person name="Chenc J."/>
            <person name="D'Auriad J.C."/>
            <person name="Huanga J.-P."/>
            <person name="Huanga S.-X."/>
        </authorList>
    </citation>
    <scope>NUCLEOTIDE SEQUENCE [LARGE SCALE GENOMIC DNA]</scope>
    <source>
        <strain evidence="8">cv. KIB-2019</strain>
    </source>
</reference>
<feature type="region of interest" description="Disordered" evidence="4">
    <location>
        <begin position="670"/>
        <end position="708"/>
    </location>
</feature>
<dbReference type="Pfam" id="PF10475">
    <property type="entry name" value="Vps54_N"/>
    <property type="match status" value="1"/>
</dbReference>
<dbReference type="OrthoDB" id="10263345at2759"/>
<keyword evidence="3" id="KW-0175">Coiled coil</keyword>
<keyword evidence="8" id="KW-1185">Reference proteome</keyword>
<dbReference type="PANTHER" id="PTHR13258:SF0">
    <property type="entry name" value="SYNDETIN"/>
    <property type="match status" value="1"/>
</dbReference>
<accession>A0A9Q1M7H7</accession>
<dbReference type="Pfam" id="PF10474">
    <property type="entry name" value="Syndetin_C"/>
    <property type="match status" value="1"/>
</dbReference>
<protein>
    <recommendedName>
        <fullName evidence="9">Syndetin</fullName>
    </recommendedName>
</protein>
<feature type="region of interest" description="Disordered" evidence="4">
    <location>
        <begin position="421"/>
        <end position="459"/>
    </location>
</feature>
<evidence type="ECO:0000313" key="7">
    <source>
        <dbReference type="EMBL" id="KAJ8551939.1"/>
    </source>
</evidence>
<dbReference type="AlphaFoldDB" id="A0A9Q1M7H7"/>
<evidence type="ECO:0000256" key="3">
    <source>
        <dbReference type="ARBA" id="ARBA00023054"/>
    </source>
</evidence>
<evidence type="ECO:0000259" key="6">
    <source>
        <dbReference type="Pfam" id="PF10475"/>
    </source>
</evidence>
<feature type="region of interest" description="Disordered" evidence="4">
    <location>
        <begin position="721"/>
        <end position="743"/>
    </location>
</feature>
<keyword evidence="2" id="KW-0653">Protein transport</keyword>
<dbReference type="InterPro" id="IPR019514">
    <property type="entry name" value="Syndetin_C"/>
</dbReference>
<organism evidence="7 8">
    <name type="scientific">Anisodus acutangulus</name>
    <dbReference type="NCBI Taxonomy" id="402998"/>
    <lineage>
        <taxon>Eukaryota</taxon>
        <taxon>Viridiplantae</taxon>
        <taxon>Streptophyta</taxon>
        <taxon>Embryophyta</taxon>
        <taxon>Tracheophyta</taxon>
        <taxon>Spermatophyta</taxon>
        <taxon>Magnoliopsida</taxon>
        <taxon>eudicotyledons</taxon>
        <taxon>Gunneridae</taxon>
        <taxon>Pentapetalae</taxon>
        <taxon>asterids</taxon>
        <taxon>lamiids</taxon>
        <taxon>Solanales</taxon>
        <taxon>Solanaceae</taxon>
        <taxon>Solanoideae</taxon>
        <taxon>Hyoscyameae</taxon>
        <taxon>Anisodus</taxon>
    </lineage>
</organism>
<sequence>MQSNSSSSPFPLIPLVLFNGGQQLSFESGFELSRFLFLGSLLFSQGGDNGGMDLSKVGEKILSSVRSARSLGLLPSSSDRPQVPEQAAAAAALARVLAGLPPHQRYTLSSSSEELSSIYRSKPLGQAVEELEEEFYEEEFDPVGHIMEHIPSEESELAYLEDQATLRLAQLDRISERLSRHVVEHHEVMVKGMDLVRQLERDLKIANVICMNGRRYLTSSRNEVSRDLIVSNNSKRKQTLLDVLPVLTELRHALDMQSTLETLVEEGRFSKAFQVLSEYLQLLDTLSELSAAQEMSRGVEVWLGKTLQKLDSLLLGVCQDFKEENYVTVVDAYALIGDVAGLAEKIQSFFMQEVLSETHSALKSTIQEDLDNNNVQSSRLTYSDLCTQIPESKFRQCLLATLAVLFRLMCSYHAIQSFQPEDKDDISTPSTERAPILSSVEDPSSTSVASSDTAMNGSSNINYRVEEARDDGSTASSSGSPWFQLRKDATTFVSHTLLRGRKNLWQLTTSRAAVLLSSPAIHSASIHQFLITYEDLNIFVLAGEAFCGSEAVEFRQKVKSVCESYLAAFHRQNIYALKMVLERENWLILPPETIEVVSFAGLVGDGAALIISSETSPNARRLQVRKSVHTIQTDSSKRNGFSRWLKGGNPFLPKLNGSSKVYSDSCLLNGSAKQESGNSNEDSLDKSSLRNSDVNHVNGTTNLSEDENEDLHADFIDEDSQLPSRISKPGHSRSRSSHWNNEHIKEQTGSSLSLLRSLDKYGRLMQKLEIVNVEFFKGFCQLFGIFFHFVFETFGQQSIHPSGKAVTDTLSYRLKTALSRITQDCDQWMKPQSQSFASSSPSSSSTPFSHMDVTPTSPPSYLTGASLGLKERCAGADTIFVVARLLHRSKAHLQSMLQNNASLVEDFYVHLVDAVPDLVDHIHRRTARLLLHINGYVDRIANAKWEVKELGVEHNGYVDLLLGEFKHYKTRLAHGGIRKEVQNFLLEYGVDNVAEILVEGLSRVKRCTDEGRALMSLDLQVLINGLKHFISVDVRPKLTIVETFIKAYYLPETEFVHWARAHPEYSKSQIVGLINLVSTMKGWKRKTRLEVLEKIE</sequence>
<feature type="compositionally biased region" description="Low complexity" evidence="4">
    <location>
        <begin position="832"/>
        <end position="849"/>
    </location>
</feature>
<dbReference type="GO" id="GO:0032456">
    <property type="term" value="P:endocytic recycling"/>
    <property type="evidence" value="ECO:0007669"/>
    <property type="project" value="InterPro"/>
</dbReference>
<feature type="domain" description="Syndetin C-terminal" evidence="5">
    <location>
        <begin position="867"/>
        <end position="1096"/>
    </location>
</feature>
<evidence type="ECO:0000259" key="5">
    <source>
        <dbReference type="Pfam" id="PF10474"/>
    </source>
</evidence>
<comment type="caution">
    <text evidence="7">The sequence shown here is derived from an EMBL/GenBank/DDBJ whole genome shotgun (WGS) entry which is preliminary data.</text>
</comment>
<evidence type="ECO:0000256" key="4">
    <source>
        <dbReference type="SAM" id="MobiDB-lite"/>
    </source>
</evidence>
<dbReference type="GO" id="GO:0042147">
    <property type="term" value="P:retrograde transport, endosome to Golgi"/>
    <property type="evidence" value="ECO:0007669"/>
    <property type="project" value="InterPro"/>
</dbReference>
<evidence type="ECO:0008006" key="9">
    <source>
        <dbReference type="Google" id="ProtNLM"/>
    </source>
</evidence>
<dbReference type="InterPro" id="IPR040047">
    <property type="entry name" value="VPS50"/>
</dbReference>
<dbReference type="GO" id="GO:0005829">
    <property type="term" value="C:cytosol"/>
    <property type="evidence" value="ECO:0007669"/>
    <property type="project" value="GOC"/>
</dbReference>
<feature type="compositionally biased region" description="Polar residues" evidence="4">
    <location>
        <begin position="441"/>
        <end position="459"/>
    </location>
</feature>
<feature type="region of interest" description="Disordered" evidence="4">
    <location>
        <begin position="832"/>
        <end position="855"/>
    </location>
</feature>
<evidence type="ECO:0000256" key="1">
    <source>
        <dbReference type="ARBA" id="ARBA00022448"/>
    </source>
</evidence>
<proteinExistence type="predicted"/>
<keyword evidence="1" id="KW-0813">Transport</keyword>
<name>A0A9Q1M7H7_9SOLA</name>
<feature type="compositionally biased region" description="Polar residues" evidence="4">
    <location>
        <begin position="670"/>
        <end position="681"/>
    </location>
</feature>